<evidence type="ECO:0000256" key="1">
    <source>
        <dbReference type="SAM" id="MobiDB-lite"/>
    </source>
</evidence>
<evidence type="ECO:0000313" key="2">
    <source>
        <dbReference type="EMBL" id="EHJ11344.1"/>
    </source>
</evidence>
<accession>G5J8Y6</accession>
<dbReference type="Proteomes" id="UP000003477">
    <property type="component" value="Unassembled WGS sequence"/>
</dbReference>
<dbReference type="GeneID" id="88769794"/>
<gene>
    <name evidence="2" type="ORF">CWATWH0003_3906</name>
</gene>
<dbReference type="EMBL" id="AESD01000597">
    <property type="protein sequence ID" value="EHJ11344.1"/>
    <property type="molecule type" value="Genomic_DNA"/>
</dbReference>
<sequence length="46" mass="4568">MVAGRLASSEETSEALGPKNVCGLRATGSIGHDALVGGGRSRKLAS</sequence>
<feature type="region of interest" description="Disordered" evidence="1">
    <location>
        <begin position="1"/>
        <end position="22"/>
    </location>
</feature>
<comment type="caution">
    <text evidence="2">The sequence shown here is derived from an EMBL/GenBank/DDBJ whole genome shotgun (WGS) entry which is preliminary data.</text>
</comment>
<name>G5J8Y6_CROWT</name>
<proteinExistence type="predicted"/>
<organism evidence="2 3">
    <name type="scientific">Crocosphaera watsonii WH 0003</name>
    <dbReference type="NCBI Taxonomy" id="423471"/>
    <lineage>
        <taxon>Bacteria</taxon>
        <taxon>Bacillati</taxon>
        <taxon>Cyanobacteriota</taxon>
        <taxon>Cyanophyceae</taxon>
        <taxon>Oscillatoriophycideae</taxon>
        <taxon>Chroococcales</taxon>
        <taxon>Aphanothecaceae</taxon>
        <taxon>Crocosphaera</taxon>
    </lineage>
</organism>
<dbReference type="PATRIC" id="fig|423471.3.peg.3662"/>
<dbReference type="AlphaFoldDB" id="G5J8Y6"/>
<evidence type="ECO:0000313" key="3">
    <source>
        <dbReference type="Proteomes" id="UP000003477"/>
    </source>
</evidence>
<reference evidence="2 3" key="1">
    <citation type="journal article" date="2011" name="Front. Microbiol.">
        <title>Two Strains of Crocosphaera watsonii with Highly Conserved Genomes are Distinguished by Strain-Specific Features.</title>
        <authorList>
            <person name="Bench S.R."/>
            <person name="Ilikchyan I.N."/>
            <person name="Tripp H.J."/>
            <person name="Zehr J.P."/>
        </authorList>
    </citation>
    <scope>NUCLEOTIDE SEQUENCE [LARGE SCALE GENOMIC DNA]</scope>
    <source>
        <strain evidence="2 3">WH 0003</strain>
    </source>
</reference>
<protein>
    <submittedName>
        <fullName evidence="2">Uncharacterized protein</fullName>
    </submittedName>
</protein>
<dbReference type="RefSeq" id="WP_007311886.1">
    <property type="nucleotide sequence ID" value="NZ_AESD01000597.1"/>
</dbReference>